<dbReference type="EMBL" id="CP017415">
    <property type="protein sequence ID" value="AOU98824.1"/>
    <property type="molecule type" value="Genomic_DNA"/>
</dbReference>
<evidence type="ECO:0000259" key="2">
    <source>
        <dbReference type="Pfam" id="PF20432"/>
    </source>
</evidence>
<dbReference type="InterPro" id="IPR046847">
    <property type="entry name" value="Xre-like_HTH"/>
</dbReference>
<evidence type="ECO:0000259" key="1">
    <source>
        <dbReference type="Pfam" id="PF09722"/>
    </source>
</evidence>
<organism evidence="3 4">
    <name type="scientific">Acidihalobacter yilgarnensis</name>
    <dbReference type="NCBI Taxonomy" id="2819280"/>
    <lineage>
        <taxon>Bacteria</taxon>
        <taxon>Pseudomonadati</taxon>
        <taxon>Pseudomonadota</taxon>
        <taxon>Gammaproteobacteria</taxon>
        <taxon>Chromatiales</taxon>
        <taxon>Ectothiorhodospiraceae</taxon>
        <taxon>Acidihalobacter</taxon>
    </lineage>
</organism>
<dbReference type="GO" id="GO:0003677">
    <property type="term" value="F:DNA binding"/>
    <property type="evidence" value="ECO:0007669"/>
    <property type="project" value="InterPro"/>
</dbReference>
<dbReference type="KEGG" id="aprs:BI364_13400"/>
<feature type="domain" description="Antitoxin Xre-like helix-turn-helix" evidence="2">
    <location>
        <begin position="7"/>
        <end position="67"/>
    </location>
</feature>
<dbReference type="Pfam" id="PF20432">
    <property type="entry name" value="Xre-like-HTH"/>
    <property type="match status" value="1"/>
</dbReference>
<proteinExistence type="predicted"/>
<keyword evidence="4" id="KW-1185">Reference proteome</keyword>
<dbReference type="AlphaFoldDB" id="A0A1D8IR19"/>
<accession>A0A1D8IR19</accession>
<dbReference type="RefSeq" id="WP_070079180.1">
    <property type="nucleotide sequence ID" value="NZ_CP017415.1"/>
</dbReference>
<reference evidence="4" key="1">
    <citation type="submission" date="2016-09" db="EMBL/GenBank/DDBJ databases">
        <title>Acidihalobacter prosperus F5.</title>
        <authorList>
            <person name="Khaleque H.N."/>
            <person name="Ramsay J.P."/>
            <person name="Kaksonen A.H."/>
            <person name="Boxall N.J."/>
            <person name="Watkin E.L.J."/>
        </authorList>
    </citation>
    <scope>NUCLEOTIDE SEQUENCE [LARGE SCALE GENOMIC DNA]</scope>
    <source>
        <strain evidence="4">F5</strain>
    </source>
</reference>
<dbReference type="Proteomes" id="UP000095401">
    <property type="component" value="Chromosome"/>
</dbReference>
<feature type="domain" description="Antitoxin Xre/MbcA/ParS-like toxin-binding" evidence="1">
    <location>
        <begin position="72"/>
        <end position="120"/>
    </location>
</feature>
<evidence type="ECO:0000313" key="4">
    <source>
        <dbReference type="Proteomes" id="UP000095401"/>
    </source>
</evidence>
<name>A0A1D8IR19_9GAMM</name>
<protein>
    <submittedName>
        <fullName evidence="3">Uncharacterized protein</fullName>
    </submittedName>
</protein>
<gene>
    <name evidence="3" type="ORF">BI364_13400</name>
</gene>
<dbReference type="Pfam" id="PF09722">
    <property type="entry name" value="Xre_MbcA_ParS_C"/>
    <property type="match status" value="1"/>
</dbReference>
<dbReference type="InterPro" id="IPR024467">
    <property type="entry name" value="Xre/MbcA/ParS-like_toxin-bd"/>
</dbReference>
<sequence length="122" mass="13736">MNQQQRHAEEKSVLAKALFNAAGSLGIKIGELAFILGCDRSTLQRHRRNGSLDPASKSGELSLLLIRVYRDLYALMGGNRVHMQHWLNTENRHLHAMPRQMLTRVEGLTAVLAYLDAMRGKT</sequence>
<evidence type="ECO:0000313" key="3">
    <source>
        <dbReference type="EMBL" id="AOU98824.1"/>
    </source>
</evidence>